<name>A0AAW0FF03_9APHY</name>
<protein>
    <submittedName>
        <fullName evidence="1">Uncharacterized protein</fullName>
    </submittedName>
</protein>
<organism evidence="1 2">
    <name type="scientific">Cerrena zonata</name>
    <dbReference type="NCBI Taxonomy" id="2478898"/>
    <lineage>
        <taxon>Eukaryota</taxon>
        <taxon>Fungi</taxon>
        <taxon>Dikarya</taxon>
        <taxon>Basidiomycota</taxon>
        <taxon>Agaricomycotina</taxon>
        <taxon>Agaricomycetes</taxon>
        <taxon>Polyporales</taxon>
        <taxon>Cerrenaceae</taxon>
        <taxon>Cerrena</taxon>
    </lineage>
</organism>
<keyword evidence="2" id="KW-1185">Reference proteome</keyword>
<dbReference type="EMBL" id="JASBNA010000051">
    <property type="protein sequence ID" value="KAK7680160.1"/>
    <property type="molecule type" value="Genomic_DNA"/>
</dbReference>
<reference evidence="1 2" key="1">
    <citation type="submission" date="2022-09" db="EMBL/GenBank/DDBJ databases">
        <authorList>
            <person name="Palmer J.M."/>
        </authorList>
    </citation>
    <scope>NUCLEOTIDE SEQUENCE [LARGE SCALE GENOMIC DNA]</scope>
    <source>
        <strain evidence="1 2">DSM 7382</strain>
    </source>
</reference>
<proteinExistence type="predicted"/>
<gene>
    <name evidence="1" type="ORF">QCA50_016669</name>
</gene>
<accession>A0AAW0FF03</accession>
<comment type="caution">
    <text evidence="1">The sequence shown here is derived from an EMBL/GenBank/DDBJ whole genome shotgun (WGS) entry which is preliminary data.</text>
</comment>
<dbReference type="Proteomes" id="UP001385951">
    <property type="component" value="Unassembled WGS sequence"/>
</dbReference>
<sequence>MDPVENETTSRQSQSTSVLTKWKSSNYEDFRHWKGKHDVPEISASGPQSYFPILPAIVFDKSTLAEKKISTASPRLTKPRFCIFPKVAMPSFLSAICLHLTRRTFAHHVDHQREAAIRPIGMIVPPGPEGFRAA</sequence>
<dbReference type="AlphaFoldDB" id="A0AAW0FF03"/>
<evidence type="ECO:0000313" key="2">
    <source>
        <dbReference type="Proteomes" id="UP001385951"/>
    </source>
</evidence>
<evidence type="ECO:0000313" key="1">
    <source>
        <dbReference type="EMBL" id="KAK7680160.1"/>
    </source>
</evidence>